<gene>
    <name evidence="1" type="ORF">L2E82_22430</name>
</gene>
<reference evidence="2" key="1">
    <citation type="journal article" date="2022" name="Mol. Ecol. Resour.">
        <title>The genomes of chicory, endive, great burdock and yacon provide insights into Asteraceae palaeo-polyploidization history and plant inulin production.</title>
        <authorList>
            <person name="Fan W."/>
            <person name="Wang S."/>
            <person name="Wang H."/>
            <person name="Wang A."/>
            <person name="Jiang F."/>
            <person name="Liu H."/>
            <person name="Zhao H."/>
            <person name="Xu D."/>
            <person name="Zhang Y."/>
        </authorList>
    </citation>
    <scope>NUCLEOTIDE SEQUENCE [LARGE SCALE GENOMIC DNA]</scope>
    <source>
        <strain evidence="2">cv. Punajuju</strain>
    </source>
</reference>
<dbReference type="Proteomes" id="UP001055811">
    <property type="component" value="Linkage Group LG04"/>
</dbReference>
<protein>
    <submittedName>
        <fullName evidence="1">Uncharacterized protein</fullName>
    </submittedName>
</protein>
<accession>A0ACB9DYP2</accession>
<comment type="caution">
    <text evidence="1">The sequence shown here is derived from an EMBL/GenBank/DDBJ whole genome shotgun (WGS) entry which is preliminary data.</text>
</comment>
<reference evidence="1 2" key="2">
    <citation type="journal article" date="2022" name="Mol. Ecol. Resour.">
        <title>The genomes of chicory, endive, great burdock and yacon provide insights into Asteraceae paleo-polyploidization history and plant inulin production.</title>
        <authorList>
            <person name="Fan W."/>
            <person name="Wang S."/>
            <person name="Wang H."/>
            <person name="Wang A."/>
            <person name="Jiang F."/>
            <person name="Liu H."/>
            <person name="Zhao H."/>
            <person name="Xu D."/>
            <person name="Zhang Y."/>
        </authorList>
    </citation>
    <scope>NUCLEOTIDE SEQUENCE [LARGE SCALE GENOMIC DNA]</scope>
    <source>
        <strain evidence="2">cv. Punajuju</strain>
        <tissue evidence="1">Leaves</tissue>
    </source>
</reference>
<sequence length="120" mass="13219">MIQICRFGSCVTAFQSIKIQKTEINGRENVFEMSINYNHGICLDFSPPFEIAIEKGLTEELLDRCRVYDNTAGTPWIYRQVRVSVLEKATATATMEKGQGSHTAALQKNATTVDGGKGSA</sequence>
<proteinExistence type="predicted"/>
<name>A0ACB9DYP2_CICIN</name>
<evidence type="ECO:0000313" key="2">
    <source>
        <dbReference type="Proteomes" id="UP001055811"/>
    </source>
</evidence>
<evidence type="ECO:0000313" key="1">
    <source>
        <dbReference type="EMBL" id="KAI3751347.1"/>
    </source>
</evidence>
<dbReference type="EMBL" id="CM042012">
    <property type="protein sequence ID" value="KAI3751347.1"/>
    <property type="molecule type" value="Genomic_DNA"/>
</dbReference>
<organism evidence="1 2">
    <name type="scientific">Cichorium intybus</name>
    <name type="common">Chicory</name>
    <dbReference type="NCBI Taxonomy" id="13427"/>
    <lineage>
        <taxon>Eukaryota</taxon>
        <taxon>Viridiplantae</taxon>
        <taxon>Streptophyta</taxon>
        <taxon>Embryophyta</taxon>
        <taxon>Tracheophyta</taxon>
        <taxon>Spermatophyta</taxon>
        <taxon>Magnoliopsida</taxon>
        <taxon>eudicotyledons</taxon>
        <taxon>Gunneridae</taxon>
        <taxon>Pentapetalae</taxon>
        <taxon>asterids</taxon>
        <taxon>campanulids</taxon>
        <taxon>Asterales</taxon>
        <taxon>Asteraceae</taxon>
        <taxon>Cichorioideae</taxon>
        <taxon>Cichorieae</taxon>
        <taxon>Cichoriinae</taxon>
        <taxon>Cichorium</taxon>
    </lineage>
</organism>
<keyword evidence="2" id="KW-1185">Reference proteome</keyword>